<dbReference type="InterPro" id="IPR005123">
    <property type="entry name" value="Oxoglu/Fe-dep_dioxygenase_dom"/>
</dbReference>
<proteinExistence type="predicted"/>
<dbReference type="SUPFAM" id="SSF51197">
    <property type="entry name" value="Clavaminate synthase-like"/>
    <property type="match status" value="1"/>
</dbReference>
<dbReference type="GO" id="GO:0005759">
    <property type="term" value="C:mitochondrial matrix"/>
    <property type="evidence" value="ECO:0007669"/>
    <property type="project" value="TreeGrafter"/>
</dbReference>
<sequence>TVISYKTVDRKDEGSITNRDYNISSKAKLDTYHHLDNIEGMKEFPDGYWFDQCIINRYEPGQGIGAHRDRPDYGEFVACFTLGSGAEIEFSECHGPGSYKLYTEPRSLYIMSGASRHEYTHMIRGRKSDPGYGKRGRRWSLTFRSVET</sequence>
<feature type="domain" description="Fe2OG dioxygenase" evidence="1">
    <location>
        <begin position="49"/>
        <end position="147"/>
    </location>
</feature>
<dbReference type="InterPro" id="IPR032870">
    <property type="entry name" value="ALKBH7-like"/>
</dbReference>
<dbReference type="AlphaFoldDB" id="A0A0F9MXR5"/>
<gene>
    <name evidence="2" type="ORF">LCGC14_1404150</name>
</gene>
<dbReference type="Gene3D" id="2.60.120.590">
    <property type="entry name" value="Alpha-ketoglutarate-dependent dioxygenase AlkB-like"/>
    <property type="match status" value="1"/>
</dbReference>
<evidence type="ECO:0000259" key="1">
    <source>
        <dbReference type="PROSITE" id="PS51471"/>
    </source>
</evidence>
<organism evidence="2">
    <name type="scientific">marine sediment metagenome</name>
    <dbReference type="NCBI Taxonomy" id="412755"/>
    <lineage>
        <taxon>unclassified sequences</taxon>
        <taxon>metagenomes</taxon>
        <taxon>ecological metagenomes</taxon>
    </lineage>
</organism>
<accession>A0A0F9MXR5</accession>
<comment type="caution">
    <text evidence="2">The sequence shown here is derived from an EMBL/GenBank/DDBJ whole genome shotgun (WGS) entry which is preliminary data.</text>
</comment>
<dbReference type="PANTHER" id="PTHR21052">
    <property type="entry name" value="SPERMATOGENESIS ASSOCIATED 11-RELATED"/>
    <property type="match status" value="1"/>
</dbReference>
<dbReference type="PROSITE" id="PS51471">
    <property type="entry name" value="FE2OG_OXY"/>
    <property type="match status" value="1"/>
</dbReference>
<name>A0A0F9MXR5_9ZZZZ</name>
<evidence type="ECO:0000313" key="2">
    <source>
        <dbReference type="EMBL" id="KKM74057.1"/>
    </source>
</evidence>
<dbReference type="InterPro" id="IPR027450">
    <property type="entry name" value="AlkB-like"/>
</dbReference>
<protein>
    <recommendedName>
        <fullName evidence="1">Fe2OG dioxygenase domain-containing protein</fullName>
    </recommendedName>
</protein>
<dbReference type="Pfam" id="PF13532">
    <property type="entry name" value="2OG-FeII_Oxy_2"/>
    <property type="match status" value="1"/>
</dbReference>
<feature type="non-terminal residue" evidence="2">
    <location>
        <position position="1"/>
    </location>
</feature>
<reference evidence="2" key="1">
    <citation type="journal article" date="2015" name="Nature">
        <title>Complex archaea that bridge the gap between prokaryotes and eukaryotes.</title>
        <authorList>
            <person name="Spang A."/>
            <person name="Saw J.H."/>
            <person name="Jorgensen S.L."/>
            <person name="Zaremba-Niedzwiedzka K."/>
            <person name="Martijn J."/>
            <person name="Lind A.E."/>
            <person name="van Eijk R."/>
            <person name="Schleper C."/>
            <person name="Guy L."/>
            <person name="Ettema T.J."/>
        </authorList>
    </citation>
    <scope>NUCLEOTIDE SEQUENCE</scope>
</reference>
<dbReference type="PANTHER" id="PTHR21052:SF0">
    <property type="entry name" value="ALPHA-KETOGLUTARATE-DEPENDENT DIOXYGENASE ALKB HOMOLOG 7, MITOCHONDRIAL"/>
    <property type="match status" value="1"/>
</dbReference>
<dbReference type="GO" id="GO:0006631">
    <property type="term" value="P:fatty acid metabolic process"/>
    <property type="evidence" value="ECO:0007669"/>
    <property type="project" value="TreeGrafter"/>
</dbReference>
<dbReference type="EMBL" id="LAZR01009202">
    <property type="protein sequence ID" value="KKM74057.1"/>
    <property type="molecule type" value="Genomic_DNA"/>
</dbReference>
<dbReference type="GO" id="GO:0006974">
    <property type="term" value="P:DNA damage response"/>
    <property type="evidence" value="ECO:0007669"/>
    <property type="project" value="InterPro"/>
</dbReference>
<dbReference type="InterPro" id="IPR037151">
    <property type="entry name" value="AlkB-like_sf"/>
</dbReference>